<keyword evidence="1" id="KW-0472">Membrane</keyword>
<dbReference type="EMBL" id="CH981525">
    <property type="protein sequence ID" value="EDK43674.1"/>
    <property type="molecule type" value="Genomic_DNA"/>
</dbReference>
<evidence type="ECO:0000259" key="2">
    <source>
        <dbReference type="Pfam" id="PF04083"/>
    </source>
</evidence>
<dbReference type="SUPFAM" id="SSF53474">
    <property type="entry name" value="alpha/beta-Hydrolases"/>
    <property type="match status" value="1"/>
</dbReference>
<dbReference type="ESTHER" id="lodel-a5dww6">
    <property type="family name" value="Acidic_Lipase"/>
</dbReference>
<dbReference type="FunCoup" id="A5DWW6">
    <property type="interactions" value="41"/>
</dbReference>
<sequence>MTATATAMEHGKAKGTLFTNEFSLVDEYTIARTQTVEYGVVRKYLIITFSSIASIVYSTILCTGAIVYHYYSKLMGRTKFIAPDLESRGHGYTPRKAYDNLESMTATSDLRYYVREMGLDLEEYDVETPDGFVLVLHHIYDPKERLEVRELRKPTFLQHGLLSCSGAFIATGKNSLAFFLHEAGYDVWLGNNRSWFRAKSAVLKGDLYNNELYWKWGMKELAYYDLPSMISTVMSLKPRHKKLILFGHSQGGLQGFLMLKNPHLEYIHHQIELFVPLAPAIFPGYLFHTRNFIKILCLLQKWMWTMIFGFCAVLRNLCLMRYYISHTWLFGKLSYYMFKFLFRWTNRNWGSNKKIWHFCFIFNMSYVSVELMQYYLGGFNSFGFILMLQPAAAFEQNEEFSAYDVASCTKDDSQLFFPYQKNWFNIDKSKRKVPIFIVVGEEDYLVDGRKLWQHMIDFEPGYTNGVNLEYVSIPTYNHLDVCWAEDIIGTIGYPFNMIIERMAKAAKEREVEEEKLAVSVTDLVPPLVANQTQTQTQTRNQDQYRNTDGNQCDDSAIVVEDNNDLAFRLVPSNILLDNVNALKDNSTSGGLVKDAELDAKRRAPIEVY</sequence>
<keyword evidence="1" id="KW-1133">Transmembrane helix</keyword>
<organism evidence="3 4">
    <name type="scientific">Lodderomyces elongisporus (strain ATCC 11503 / CBS 2605 / JCM 1781 / NBRC 1676 / NRRL YB-4239)</name>
    <name type="common">Yeast</name>
    <name type="synonym">Saccharomyces elongisporus</name>
    <dbReference type="NCBI Taxonomy" id="379508"/>
    <lineage>
        <taxon>Eukaryota</taxon>
        <taxon>Fungi</taxon>
        <taxon>Dikarya</taxon>
        <taxon>Ascomycota</taxon>
        <taxon>Saccharomycotina</taxon>
        <taxon>Pichiomycetes</taxon>
        <taxon>Debaryomycetaceae</taxon>
        <taxon>Candida/Lodderomyces clade</taxon>
        <taxon>Lodderomyces</taxon>
    </lineage>
</organism>
<dbReference type="InterPro" id="IPR006693">
    <property type="entry name" value="AB_hydrolase_lipase"/>
</dbReference>
<keyword evidence="1" id="KW-0812">Transmembrane</keyword>
<dbReference type="OMA" id="TIGANIW"/>
<dbReference type="OrthoDB" id="6130531at2759"/>
<dbReference type="STRING" id="379508.A5DWW6"/>
<dbReference type="AlphaFoldDB" id="A5DWW6"/>
<dbReference type="GeneID" id="5234221"/>
<keyword evidence="4" id="KW-1185">Reference proteome</keyword>
<dbReference type="KEGG" id="lel:PVL30_001825"/>
<evidence type="ECO:0000256" key="1">
    <source>
        <dbReference type="SAM" id="Phobius"/>
    </source>
</evidence>
<feature type="transmembrane region" description="Helical" evidence="1">
    <location>
        <begin position="302"/>
        <end position="324"/>
    </location>
</feature>
<evidence type="ECO:0000313" key="3">
    <source>
        <dbReference type="EMBL" id="EDK43674.1"/>
    </source>
</evidence>
<evidence type="ECO:0000313" key="4">
    <source>
        <dbReference type="Proteomes" id="UP000001996"/>
    </source>
</evidence>
<dbReference type="GO" id="GO:0006629">
    <property type="term" value="P:lipid metabolic process"/>
    <property type="evidence" value="ECO:0007669"/>
    <property type="project" value="InterPro"/>
</dbReference>
<dbReference type="HOGENOM" id="CLU_024238_2_0_1"/>
<protein>
    <recommendedName>
        <fullName evidence="2">Partial AB-hydrolase lipase domain-containing protein</fullName>
    </recommendedName>
</protein>
<feature type="transmembrane region" description="Helical" evidence="1">
    <location>
        <begin position="44"/>
        <end position="71"/>
    </location>
</feature>
<dbReference type="InParanoid" id="A5DWW6"/>
<proteinExistence type="predicted"/>
<feature type="transmembrane region" description="Helical" evidence="1">
    <location>
        <begin position="355"/>
        <end position="377"/>
    </location>
</feature>
<dbReference type="Pfam" id="PF04083">
    <property type="entry name" value="Abhydro_lipase"/>
    <property type="match status" value="1"/>
</dbReference>
<dbReference type="InterPro" id="IPR029058">
    <property type="entry name" value="AB_hydrolase_fold"/>
</dbReference>
<dbReference type="PANTHER" id="PTHR11005">
    <property type="entry name" value="LYSOSOMAL ACID LIPASE-RELATED"/>
    <property type="match status" value="1"/>
</dbReference>
<gene>
    <name evidence="3" type="ORF">LELG_01853</name>
</gene>
<dbReference type="Proteomes" id="UP000001996">
    <property type="component" value="Unassembled WGS sequence"/>
</dbReference>
<name>A5DWW6_LODEL</name>
<accession>A5DWW6</accession>
<dbReference type="eggNOG" id="KOG2624">
    <property type="taxonomic scope" value="Eukaryota"/>
</dbReference>
<dbReference type="Gene3D" id="3.40.50.1820">
    <property type="entry name" value="alpha/beta hydrolase"/>
    <property type="match status" value="1"/>
</dbReference>
<reference evidence="3 4" key="1">
    <citation type="journal article" date="2009" name="Nature">
        <title>Evolution of pathogenicity and sexual reproduction in eight Candida genomes.</title>
        <authorList>
            <person name="Butler G."/>
            <person name="Rasmussen M.D."/>
            <person name="Lin M.F."/>
            <person name="Santos M.A."/>
            <person name="Sakthikumar S."/>
            <person name="Munro C.A."/>
            <person name="Rheinbay E."/>
            <person name="Grabherr M."/>
            <person name="Forche A."/>
            <person name="Reedy J.L."/>
            <person name="Agrafioti I."/>
            <person name="Arnaud M.B."/>
            <person name="Bates S."/>
            <person name="Brown A.J."/>
            <person name="Brunke S."/>
            <person name="Costanzo M.C."/>
            <person name="Fitzpatrick D.A."/>
            <person name="de Groot P.W."/>
            <person name="Harris D."/>
            <person name="Hoyer L.L."/>
            <person name="Hube B."/>
            <person name="Klis F.M."/>
            <person name="Kodira C."/>
            <person name="Lennard N."/>
            <person name="Logue M.E."/>
            <person name="Martin R."/>
            <person name="Neiman A.M."/>
            <person name="Nikolaou E."/>
            <person name="Quail M.A."/>
            <person name="Quinn J."/>
            <person name="Santos M.C."/>
            <person name="Schmitzberger F.F."/>
            <person name="Sherlock G."/>
            <person name="Shah P."/>
            <person name="Silverstein K.A."/>
            <person name="Skrzypek M.S."/>
            <person name="Soll D."/>
            <person name="Staggs R."/>
            <person name="Stansfield I."/>
            <person name="Stumpf M.P."/>
            <person name="Sudbery P.E."/>
            <person name="Srikantha T."/>
            <person name="Zeng Q."/>
            <person name="Berman J."/>
            <person name="Berriman M."/>
            <person name="Heitman J."/>
            <person name="Gow N.A."/>
            <person name="Lorenz M.C."/>
            <person name="Birren B.W."/>
            <person name="Kellis M."/>
            <person name="Cuomo C.A."/>
        </authorList>
    </citation>
    <scope>NUCLEOTIDE SEQUENCE [LARGE SCALE GENOMIC DNA]</scope>
    <source>
        <strain evidence="4">ATCC 11503 / BCRC 21390 / CBS 2605 / JCM 1781 / NBRC 1676 / NRRL YB-4239</strain>
    </source>
</reference>
<feature type="domain" description="Partial AB-hydrolase lipase" evidence="2">
    <location>
        <begin position="111"/>
        <end position="171"/>
    </location>
</feature>